<evidence type="ECO:0000256" key="4">
    <source>
        <dbReference type="ARBA" id="ARBA00022535"/>
    </source>
</evidence>
<dbReference type="GO" id="GO:0042622">
    <property type="term" value="C:photoreceptor outer segment membrane"/>
    <property type="evidence" value="ECO:0007669"/>
    <property type="project" value="TreeGrafter"/>
</dbReference>
<evidence type="ECO:0000313" key="10">
    <source>
        <dbReference type="Ensembl" id="ENSDLAP00005073953.1"/>
    </source>
</evidence>
<dbReference type="PANTHER" id="PTHR12122">
    <property type="entry name" value="RETINAL CONE RHODOPSIN-SENSITIVE CGMP 3',5'-CYCLIC PHOSPHODIESTERASE GAMMA-SUBUNIT-RELATED"/>
    <property type="match status" value="1"/>
</dbReference>
<keyword evidence="4" id="KW-0140">cGMP</keyword>
<comment type="similarity">
    <text evidence="2">Belongs to the rod/cone cGMP-PDE gamma subunit family.</text>
</comment>
<dbReference type="Proteomes" id="UP000694389">
    <property type="component" value="Unassembled WGS sequence"/>
</dbReference>
<dbReference type="AlphaFoldDB" id="A0A8P4GDC4"/>
<evidence type="ECO:0000256" key="1">
    <source>
        <dbReference type="ARBA" id="ARBA00000583"/>
    </source>
</evidence>
<evidence type="ECO:0000256" key="3">
    <source>
        <dbReference type="ARBA" id="ARBA00012319"/>
    </source>
</evidence>
<feature type="region of interest" description="Disordered" evidence="9">
    <location>
        <begin position="1"/>
        <end position="52"/>
    </location>
</feature>
<evidence type="ECO:0000256" key="6">
    <source>
        <dbReference type="ARBA" id="ARBA00022801"/>
    </source>
</evidence>
<dbReference type="GO" id="GO:0007601">
    <property type="term" value="P:visual perception"/>
    <property type="evidence" value="ECO:0007669"/>
    <property type="project" value="UniProtKB-KW"/>
</dbReference>
<dbReference type="Ensembl" id="ENSDLAT00005084641.1">
    <property type="protein sequence ID" value="ENSDLAP00005073953.1"/>
    <property type="gene ID" value="ENSDLAG00005030290.1"/>
</dbReference>
<reference evidence="10" key="1">
    <citation type="submission" date="2025-08" db="UniProtKB">
        <authorList>
            <consortium name="Ensembl"/>
        </authorList>
    </citation>
    <scope>IDENTIFICATION</scope>
</reference>
<dbReference type="GO" id="GO:0045742">
    <property type="term" value="P:positive regulation of epidermal growth factor receptor signaling pathway"/>
    <property type="evidence" value="ECO:0007669"/>
    <property type="project" value="TreeGrafter"/>
</dbReference>
<dbReference type="GeneTree" id="ENSGT00390000013260"/>
<dbReference type="GO" id="GO:0045745">
    <property type="term" value="P:positive regulation of G protein-coupled receptor signaling pathway"/>
    <property type="evidence" value="ECO:0007669"/>
    <property type="project" value="TreeGrafter"/>
</dbReference>
<accession>A0A8P4GDC4</accession>
<evidence type="ECO:0000313" key="11">
    <source>
        <dbReference type="Proteomes" id="UP000694389"/>
    </source>
</evidence>
<keyword evidence="5" id="KW-0716">Sensory transduction</keyword>
<keyword evidence="7" id="KW-0844">Vision</keyword>
<sequence length="83" mass="8883">RLLAPPRIKMNAEAATAPEGSKPSPPKFTQKEARQFKSKAPKAGQKGFNDLPGMDDLGGAEVICPWETFGDMDLSELAQVGIV</sequence>
<dbReference type="GO" id="GO:0047555">
    <property type="term" value="F:3',5'-cyclic-GMP phosphodiesterase activity"/>
    <property type="evidence" value="ECO:0007669"/>
    <property type="project" value="UniProtKB-EC"/>
</dbReference>
<dbReference type="Pfam" id="PF04868">
    <property type="entry name" value="PDE6_gamma"/>
    <property type="match status" value="1"/>
</dbReference>
<dbReference type="InterPro" id="IPR006952">
    <property type="entry name" value="PDE6_gamma"/>
</dbReference>
<comment type="function">
    <text evidence="8">Participates in processes of transmission and amplification of the visual signal. cGMP-PDEs are the effector molecules in G-protein-mediated phototransduction in vertebrate rods and cones.</text>
</comment>
<comment type="catalytic activity">
    <reaction evidence="1">
        <text>3',5'-cyclic GMP + H2O = GMP + H(+)</text>
        <dbReference type="Rhea" id="RHEA:16957"/>
        <dbReference type="ChEBI" id="CHEBI:15377"/>
        <dbReference type="ChEBI" id="CHEBI:15378"/>
        <dbReference type="ChEBI" id="CHEBI:57746"/>
        <dbReference type="ChEBI" id="CHEBI:58115"/>
        <dbReference type="EC" id="3.1.4.35"/>
    </reaction>
</comment>
<dbReference type="PANTHER" id="PTHR12122:SF8">
    <property type="entry name" value="RHODOPSIN-SENSITIVE CGMP 3',5'-CYCLIC PHOSPHODIESTERASE SUBUNIT GAMMA"/>
    <property type="match status" value="1"/>
</dbReference>
<evidence type="ECO:0000256" key="5">
    <source>
        <dbReference type="ARBA" id="ARBA00022606"/>
    </source>
</evidence>
<proteinExistence type="inferred from homology"/>
<evidence type="ECO:0000256" key="9">
    <source>
        <dbReference type="SAM" id="MobiDB-lite"/>
    </source>
</evidence>
<protein>
    <recommendedName>
        <fullName evidence="3">3',5'-cyclic-GMP phosphodiesterase</fullName>
        <ecNumber evidence="3">3.1.4.35</ecNumber>
    </recommendedName>
</protein>
<keyword evidence="6" id="KW-0378">Hydrolase</keyword>
<dbReference type="InterPro" id="IPR037030">
    <property type="entry name" value="PDE6_gamma_sf"/>
</dbReference>
<evidence type="ECO:0000256" key="2">
    <source>
        <dbReference type="ARBA" id="ARBA00006377"/>
    </source>
</evidence>
<keyword evidence="11" id="KW-1185">Reference proteome</keyword>
<organism evidence="10 11">
    <name type="scientific">Dicentrarchus labrax</name>
    <name type="common">European seabass</name>
    <name type="synonym">Morone labrax</name>
    <dbReference type="NCBI Taxonomy" id="13489"/>
    <lineage>
        <taxon>Eukaryota</taxon>
        <taxon>Metazoa</taxon>
        <taxon>Chordata</taxon>
        <taxon>Craniata</taxon>
        <taxon>Vertebrata</taxon>
        <taxon>Euteleostomi</taxon>
        <taxon>Actinopterygii</taxon>
        <taxon>Neopterygii</taxon>
        <taxon>Teleostei</taxon>
        <taxon>Neoteleostei</taxon>
        <taxon>Acanthomorphata</taxon>
        <taxon>Eupercaria</taxon>
        <taxon>Moronidae</taxon>
        <taxon>Dicentrarchus</taxon>
    </lineage>
</organism>
<dbReference type="Gene3D" id="4.10.1120.10">
    <property type="entry name" value="Retinal cGMP phosphodiesterase, gamma subunit"/>
    <property type="match status" value="1"/>
</dbReference>
<evidence type="ECO:0000256" key="8">
    <source>
        <dbReference type="ARBA" id="ARBA00025377"/>
    </source>
</evidence>
<dbReference type="EC" id="3.1.4.35" evidence="3"/>
<evidence type="ECO:0000256" key="7">
    <source>
        <dbReference type="ARBA" id="ARBA00023305"/>
    </source>
</evidence>
<name>A0A8P4GDC4_DICLA</name>
<reference evidence="10" key="2">
    <citation type="submission" date="2025-09" db="UniProtKB">
        <authorList>
            <consortium name="Ensembl"/>
        </authorList>
    </citation>
    <scope>IDENTIFICATION</scope>
</reference>
<dbReference type="GO" id="GO:0030553">
    <property type="term" value="F:cGMP binding"/>
    <property type="evidence" value="ECO:0007669"/>
    <property type="project" value="InterPro"/>
</dbReference>